<evidence type="ECO:0000313" key="9">
    <source>
        <dbReference type="Proteomes" id="UP001058974"/>
    </source>
</evidence>
<dbReference type="PANTHER" id="PTHR21646">
    <property type="entry name" value="UBIQUITIN CARBOXYL-TERMINAL HYDROLASE"/>
    <property type="match status" value="1"/>
</dbReference>
<dbReference type="EC" id="3.4.19.12" evidence="3"/>
<accession>A0A9D4X189</accession>
<keyword evidence="7" id="KW-0788">Thiol protease</keyword>
<evidence type="ECO:0000256" key="6">
    <source>
        <dbReference type="ARBA" id="ARBA00022801"/>
    </source>
</evidence>
<dbReference type="Proteomes" id="UP001058974">
    <property type="component" value="Chromosome 5"/>
</dbReference>
<evidence type="ECO:0000256" key="3">
    <source>
        <dbReference type="ARBA" id="ARBA00012759"/>
    </source>
</evidence>
<keyword evidence="9" id="KW-1185">Reference proteome</keyword>
<keyword evidence="6" id="KW-0378">Hydrolase</keyword>
<dbReference type="PANTHER" id="PTHR21646:SF24">
    <property type="entry name" value="UBIQUITIN CARBOXYL-TERMINAL HYDROLASE"/>
    <property type="match status" value="1"/>
</dbReference>
<dbReference type="AlphaFoldDB" id="A0A9D4X189"/>
<dbReference type="SUPFAM" id="SSF54001">
    <property type="entry name" value="Cysteine proteinases"/>
    <property type="match status" value="1"/>
</dbReference>
<keyword evidence="5" id="KW-0833">Ubl conjugation pathway</keyword>
<name>A0A9D4X189_PEA</name>
<evidence type="ECO:0000313" key="8">
    <source>
        <dbReference type="EMBL" id="KAI5411694.1"/>
    </source>
</evidence>
<sequence>MNLDGGMAQGVYGDNCSYMYQGYGCTPYGASPTSVDVFAPNKTSVAQREMSTTANADHVPSNVMNNGNSVGMVNGGHTFPSSKSSGAAAAVSKSPGDGTLCSATLTRIWMFGTLWKKTKQTEVKTTYWHYRLARSDLVIVDVCQGQYKSTLVCPVCRKVSVTFDPFMYLSLPLPSATMRTMTLTVFSNIGDGMPQLSPYTISVPKHGKFEDLTRALSIACSLGPDETFLVAEVYNNCIIRFLEDPADSLSLIRNADKLVAYRFPKDNGKAPLVVFINQRMEEQYIYGKSAPNWKAFGIPVVASLCNVVKGSGLCNLYLKWFHPLQDSIEGTLENCAASERTEVVEVEGVTDPCSDPNVNGLDTPSDIEMEFYLTDEKRTVKNSKILMNEPFTVNGELNLLHVLVCWSEKQTKKYDTQLCSSLPEVCKSGFFAKRPQEPVSPYKCLEVFLQEEPLGPEDMWYCPGCKDHRHNLIST</sequence>
<dbReference type="Gene3D" id="3.90.70.10">
    <property type="entry name" value="Cysteine proteinases"/>
    <property type="match status" value="1"/>
</dbReference>
<dbReference type="EMBL" id="JAMSHJ010000005">
    <property type="protein sequence ID" value="KAI5411694.1"/>
    <property type="molecule type" value="Genomic_DNA"/>
</dbReference>
<keyword evidence="4" id="KW-0645">Protease</keyword>
<dbReference type="InterPro" id="IPR050185">
    <property type="entry name" value="Ub_carboxyl-term_hydrolase"/>
</dbReference>
<evidence type="ECO:0000256" key="5">
    <source>
        <dbReference type="ARBA" id="ARBA00022786"/>
    </source>
</evidence>
<evidence type="ECO:0000256" key="2">
    <source>
        <dbReference type="ARBA" id="ARBA00009085"/>
    </source>
</evidence>
<evidence type="ECO:0000256" key="1">
    <source>
        <dbReference type="ARBA" id="ARBA00000707"/>
    </source>
</evidence>
<dbReference type="GO" id="GO:0004843">
    <property type="term" value="F:cysteine-type deubiquitinase activity"/>
    <property type="evidence" value="ECO:0007669"/>
    <property type="project" value="UniProtKB-EC"/>
</dbReference>
<evidence type="ECO:0000256" key="4">
    <source>
        <dbReference type="ARBA" id="ARBA00022670"/>
    </source>
</evidence>
<proteinExistence type="inferred from homology"/>
<dbReference type="Gramene" id="Psat05G0667900-T1">
    <property type="protein sequence ID" value="KAI5411694.1"/>
    <property type="gene ID" value="KIW84_056679"/>
</dbReference>
<gene>
    <name evidence="8" type="ORF">KIW84_056679</name>
</gene>
<dbReference type="InterPro" id="IPR038765">
    <property type="entry name" value="Papain-like_cys_pep_sf"/>
</dbReference>
<comment type="catalytic activity">
    <reaction evidence="1">
        <text>Thiol-dependent hydrolysis of ester, thioester, amide, peptide and isopeptide bonds formed by the C-terminal Gly of ubiquitin (a 76-residue protein attached to proteins as an intracellular targeting signal).</text>
        <dbReference type="EC" id="3.4.19.12"/>
    </reaction>
</comment>
<evidence type="ECO:0000256" key="7">
    <source>
        <dbReference type="ARBA" id="ARBA00022807"/>
    </source>
</evidence>
<dbReference type="GO" id="GO:0006508">
    <property type="term" value="P:proteolysis"/>
    <property type="evidence" value="ECO:0007669"/>
    <property type="project" value="UniProtKB-KW"/>
</dbReference>
<organism evidence="8 9">
    <name type="scientific">Pisum sativum</name>
    <name type="common">Garden pea</name>
    <name type="synonym">Lathyrus oleraceus</name>
    <dbReference type="NCBI Taxonomy" id="3888"/>
    <lineage>
        <taxon>Eukaryota</taxon>
        <taxon>Viridiplantae</taxon>
        <taxon>Streptophyta</taxon>
        <taxon>Embryophyta</taxon>
        <taxon>Tracheophyta</taxon>
        <taxon>Spermatophyta</taxon>
        <taxon>Magnoliopsida</taxon>
        <taxon>eudicotyledons</taxon>
        <taxon>Gunneridae</taxon>
        <taxon>Pentapetalae</taxon>
        <taxon>rosids</taxon>
        <taxon>fabids</taxon>
        <taxon>Fabales</taxon>
        <taxon>Fabaceae</taxon>
        <taxon>Papilionoideae</taxon>
        <taxon>50 kb inversion clade</taxon>
        <taxon>NPAAA clade</taxon>
        <taxon>Hologalegina</taxon>
        <taxon>IRL clade</taxon>
        <taxon>Fabeae</taxon>
        <taxon>Lathyrus</taxon>
    </lineage>
</organism>
<protein>
    <recommendedName>
        <fullName evidence="3">ubiquitinyl hydrolase 1</fullName>
        <ecNumber evidence="3">3.4.19.12</ecNumber>
    </recommendedName>
</protein>
<comment type="caution">
    <text evidence="8">The sequence shown here is derived from an EMBL/GenBank/DDBJ whole genome shotgun (WGS) entry which is preliminary data.</text>
</comment>
<reference evidence="8 9" key="1">
    <citation type="journal article" date="2022" name="Nat. Genet.">
        <title>Improved pea reference genome and pan-genome highlight genomic features and evolutionary characteristics.</title>
        <authorList>
            <person name="Yang T."/>
            <person name="Liu R."/>
            <person name="Luo Y."/>
            <person name="Hu S."/>
            <person name="Wang D."/>
            <person name="Wang C."/>
            <person name="Pandey M.K."/>
            <person name="Ge S."/>
            <person name="Xu Q."/>
            <person name="Li N."/>
            <person name="Li G."/>
            <person name="Huang Y."/>
            <person name="Saxena R.K."/>
            <person name="Ji Y."/>
            <person name="Li M."/>
            <person name="Yan X."/>
            <person name="He Y."/>
            <person name="Liu Y."/>
            <person name="Wang X."/>
            <person name="Xiang C."/>
            <person name="Varshney R.K."/>
            <person name="Ding H."/>
            <person name="Gao S."/>
            <person name="Zong X."/>
        </authorList>
    </citation>
    <scope>NUCLEOTIDE SEQUENCE [LARGE SCALE GENOMIC DNA]</scope>
    <source>
        <strain evidence="8 9">cv. Zhongwan 6</strain>
    </source>
</reference>
<comment type="similarity">
    <text evidence="2">Belongs to the peptidase C19 family.</text>
</comment>